<evidence type="ECO:0000313" key="2">
    <source>
        <dbReference type="Proteomes" id="UP000480246"/>
    </source>
</evidence>
<dbReference type="RefSeq" id="WP_153406461.1">
    <property type="nucleotide sequence ID" value="NZ_ML762446.1"/>
</dbReference>
<reference evidence="1 2" key="1">
    <citation type="submission" date="2019-10" db="EMBL/GenBank/DDBJ databases">
        <title>Gracilibacillus sp. nov. isolated from rice seeds.</title>
        <authorList>
            <person name="He S."/>
        </authorList>
    </citation>
    <scope>NUCLEOTIDE SEQUENCE [LARGE SCALE GENOMIC DNA]</scope>
    <source>
        <strain evidence="1 2">TD8</strain>
    </source>
</reference>
<gene>
    <name evidence="1" type="ORF">F9U64_19015</name>
</gene>
<accession>A0A7C8GR22</accession>
<dbReference type="Pfam" id="PF09956">
    <property type="entry name" value="Phage_cement_2"/>
    <property type="match status" value="1"/>
</dbReference>
<dbReference type="EMBL" id="WEID01000099">
    <property type="protein sequence ID" value="KAB8126913.1"/>
    <property type="molecule type" value="Genomic_DNA"/>
</dbReference>
<dbReference type="Proteomes" id="UP000480246">
    <property type="component" value="Unassembled WGS sequence"/>
</dbReference>
<dbReference type="OrthoDB" id="1682205at2"/>
<comment type="caution">
    <text evidence="1">The sequence shown here is derived from an EMBL/GenBank/DDBJ whole genome shotgun (WGS) entry which is preliminary data.</text>
</comment>
<sequence length="111" mass="11504">MLNNPQANYVQRGESIDFTNNGSSDIKANDVVALANRIGVAGCDIPVGATGSINVLGVYDMPADTATEFAVGEEVYWDGSKLTATATDNTPAGWVVMAKPAATTIARVKIG</sequence>
<dbReference type="PIRSF" id="PIRSF030771">
    <property type="entry name" value="UCP030771"/>
    <property type="match status" value="1"/>
</dbReference>
<protein>
    <submittedName>
        <fullName evidence="1">DUF2190 family protein</fullName>
    </submittedName>
</protein>
<evidence type="ECO:0000313" key="1">
    <source>
        <dbReference type="EMBL" id="KAB8126913.1"/>
    </source>
</evidence>
<dbReference type="InterPro" id="IPR011231">
    <property type="entry name" value="Phage_VT1-Sakai_H0018"/>
</dbReference>
<proteinExistence type="predicted"/>
<keyword evidence="2" id="KW-1185">Reference proteome</keyword>
<organism evidence="1 2">
    <name type="scientific">Gracilibacillus oryzae</name>
    <dbReference type="NCBI Taxonomy" id="1672701"/>
    <lineage>
        <taxon>Bacteria</taxon>
        <taxon>Bacillati</taxon>
        <taxon>Bacillota</taxon>
        <taxon>Bacilli</taxon>
        <taxon>Bacillales</taxon>
        <taxon>Bacillaceae</taxon>
        <taxon>Gracilibacillus</taxon>
    </lineage>
</organism>
<name>A0A7C8GR22_9BACI</name>
<dbReference type="AlphaFoldDB" id="A0A7C8GR22"/>